<reference evidence="2 3" key="1">
    <citation type="journal article" date="2018" name="Plant J.">
        <title>Genome sequences of Chlorella sorokiniana UTEX 1602 and Micractinium conductrix SAG 241.80: implications to maltose excretion by a green alga.</title>
        <authorList>
            <person name="Arriola M.B."/>
            <person name="Velmurugan N."/>
            <person name="Zhang Y."/>
            <person name="Plunkett M.H."/>
            <person name="Hondzo H."/>
            <person name="Barney B.M."/>
        </authorList>
    </citation>
    <scope>NUCLEOTIDE SEQUENCE [LARGE SCALE GENOMIC DNA]</scope>
    <source>
        <strain evidence="3">UTEX 1602</strain>
    </source>
</reference>
<dbReference type="Pfam" id="PF14943">
    <property type="entry name" value="MRP-S26"/>
    <property type="match status" value="1"/>
</dbReference>
<name>A0A2P6TGW0_CHLSO</name>
<dbReference type="Proteomes" id="UP000239899">
    <property type="component" value="Unassembled WGS sequence"/>
</dbReference>
<dbReference type="InterPro" id="IPR026140">
    <property type="entry name" value="Ribosomal_mS26"/>
</dbReference>
<sequence>MSSLALARLRQGQGRCTQQLLSLVQWHQQQSAAAAVGGAQRGVADQAAAVQFAKQRKGFENNLGELRKQWAKEREEREAAKAAAEAEARAAREAARAQRAQQDMEAKAQRLAEYTQRMAVEREQRLEAKAERLKRAGLRAEVLDVARSERRRQLLRQSTNWITPQTLDQRIKEALDNPVPLHAEG</sequence>
<dbReference type="GO" id="GO:0005763">
    <property type="term" value="C:mitochondrial small ribosomal subunit"/>
    <property type="evidence" value="ECO:0007669"/>
    <property type="project" value="InterPro"/>
</dbReference>
<evidence type="ECO:0000256" key="1">
    <source>
        <dbReference type="SAM" id="MobiDB-lite"/>
    </source>
</evidence>
<dbReference type="AlphaFoldDB" id="A0A2P6TGW0"/>
<protein>
    <submittedName>
        <fullName evidence="2">Beta-mannosyltransferase 1-like</fullName>
    </submittedName>
</protein>
<evidence type="ECO:0000313" key="3">
    <source>
        <dbReference type="Proteomes" id="UP000239899"/>
    </source>
</evidence>
<proteinExistence type="predicted"/>
<organism evidence="2 3">
    <name type="scientific">Chlorella sorokiniana</name>
    <name type="common">Freshwater green alga</name>
    <dbReference type="NCBI Taxonomy" id="3076"/>
    <lineage>
        <taxon>Eukaryota</taxon>
        <taxon>Viridiplantae</taxon>
        <taxon>Chlorophyta</taxon>
        <taxon>core chlorophytes</taxon>
        <taxon>Trebouxiophyceae</taxon>
        <taxon>Chlorellales</taxon>
        <taxon>Chlorellaceae</taxon>
        <taxon>Chlorella clade</taxon>
        <taxon>Chlorella</taxon>
    </lineage>
</organism>
<keyword evidence="3" id="KW-1185">Reference proteome</keyword>
<accession>A0A2P6TGW0</accession>
<dbReference type="OrthoDB" id="10588717at2759"/>
<comment type="caution">
    <text evidence="2">The sequence shown here is derived from an EMBL/GenBank/DDBJ whole genome shotgun (WGS) entry which is preliminary data.</text>
</comment>
<feature type="region of interest" description="Disordered" evidence="1">
    <location>
        <begin position="81"/>
        <end position="104"/>
    </location>
</feature>
<evidence type="ECO:0000313" key="2">
    <source>
        <dbReference type="EMBL" id="PRW33523.1"/>
    </source>
</evidence>
<gene>
    <name evidence="2" type="ORF">C2E21_7618</name>
</gene>
<dbReference type="GO" id="GO:0016757">
    <property type="term" value="F:glycosyltransferase activity"/>
    <property type="evidence" value="ECO:0007669"/>
    <property type="project" value="UniProtKB-KW"/>
</dbReference>
<dbReference type="EMBL" id="LHPG02000016">
    <property type="protein sequence ID" value="PRW33523.1"/>
    <property type="molecule type" value="Genomic_DNA"/>
</dbReference>